<name>A0A5D4XLU4_9GAMM</name>
<dbReference type="AlphaFoldDB" id="A0A5D4XLU4"/>
<dbReference type="RefSeq" id="WP_149104336.1">
    <property type="nucleotide sequence ID" value="NZ_VTFT01000002.1"/>
</dbReference>
<dbReference type="InterPro" id="IPR010980">
    <property type="entry name" value="Cyt_c/b562"/>
</dbReference>
<keyword evidence="1" id="KW-1133">Transmembrane helix</keyword>
<reference evidence="2 3" key="1">
    <citation type="submission" date="2019-08" db="EMBL/GenBank/DDBJ databases">
        <title>Luteimonas viscosus sp. nov., isolated from soil of a sunflower field.</title>
        <authorList>
            <person name="Jianli Z."/>
            <person name="Ying Z."/>
        </authorList>
    </citation>
    <scope>NUCLEOTIDE SEQUENCE [LARGE SCALE GENOMIC DNA]</scope>
    <source>
        <strain evidence="2 3">XBU10</strain>
    </source>
</reference>
<dbReference type="GO" id="GO:0009055">
    <property type="term" value="F:electron transfer activity"/>
    <property type="evidence" value="ECO:0007669"/>
    <property type="project" value="InterPro"/>
</dbReference>
<evidence type="ECO:0000313" key="3">
    <source>
        <dbReference type="Proteomes" id="UP000324973"/>
    </source>
</evidence>
<keyword evidence="1" id="KW-0812">Transmembrane</keyword>
<dbReference type="EMBL" id="VTFT01000002">
    <property type="protein sequence ID" value="TYT23640.1"/>
    <property type="molecule type" value="Genomic_DNA"/>
</dbReference>
<dbReference type="PROSITE" id="PS51009">
    <property type="entry name" value="CYTCII"/>
    <property type="match status" value="1"/>
</dbReference>
<comment type="caution">
    <text evidence="2">The sequence shown here is derived from an EMBL/GenBank/DDBJ whole genome shotgun (WGS) entry which is preliminary data.</text>
</comment>
<dbReference type="GO" id="GO:0005506">
    <property type="term" value="F:iron ion binding"/>
    <property type="evidence" value="ECO:0007669"/>
    <property type="project" value="InterPro"/>
</dbReference>
<dbReference type="InterPro" id="IPR002321">
    <property type="entry name" value="Cyt_c_II"/>
</dbReference>
<protein>
    <recommendedName>
        <fullName evidence="4">Cytochrome C</fullName>
    </recommendedName>
</protein>
<evidence type="ECO:0000256" key="1">
    <source>
        <dbReference type="SAM" id="Phobius"/>
    </source>
</evidence>
<proteinExistence type="predicted"/>
<dbReference type="GO" id="GO:0022900">
    <property type="term" value="P:electron transport chain"/>
    <property type="evidence" value="ECO:0007669"/>
    <property type="project" value="InterPro"/>
</dbReference>
<evidence type="ECO:0008006" key="4">
    <source>
        <dbReference type="Google" id="ProtNLM"/>
    </source>
</evidence>
<dbReference type="OrthoDB" id="5984407at2"/>
<dbReference type="SUPFAM" id="SSF47175">
    <property type="entry name" value="Cytochromes"/>
    <property type="match status" value="1"/>
</dbReference>
<dbReference type="GO" id="GO:0020037">
    <property type="term" value="F:heme binding"/>
    <property type="evidence" value="ECO:0007669"/>
    <property type="project" value="InterPro"/>
</dbReference>
<feature type="transmembrane region" description="Helical" evidence="1">
    <location>
        <begin position="24"/>
        <end position="43"/>
    </location>
</feature>
<dbReference type="Gene3D" id="1.20.120.10">
    <property type="entry name" value="Cytochrome c/b562"/>
    <property type="match status" value="1"/>
</dbReference>
<keyword evidence="1" id="KW-0472">Membrane</keyword>
<gene>
    <name evidence="2" type="ORF">FZO89_15485</name>
</gene>
<dbReference type="Proteomes" id="UP000324973">
    <property type="component" value="Unassembled WGS sequence"/>
</dbReference>
<keyword evidence="3" id="KW-1185">Reference proteome</keyword>
<evidence type="ECO:0000313" key="2">
    <source>
        <dbReference type="EMBL" id="TYT23640.1"/>
    </source>
</evidence>
<sequence>MSTTPPPASGSSPVRKPPSAASKYLFVFLLGLVIGIVAVVMLLRSLEARKTWRDHYPDALMHLLSAQAAQMRDNATANRCSPTDTLPHLQALRSLGNDFERAFPDLRDDQRFVNHAAQFRGELDAALSSPPVGCEGVTRAADQVGEACKACHQDFR</sequence>
<accession>A0A5D4XLU4</accession>
<organism evidence="2 3">
    <name type="scientific">Luteimonas viscosa</name>
    <dbReference type="NCBI Taxonomy" id="1132694"/>
    <lineage>
        <taxon>Bacteria</taxon>
        <taxon>Pseudomonadati</taxon>
        <taxon>Pseudomonadota</taxon>
        <taxon>Gammaproteobacteria</taxon>
        <taxon>Lysobacterales</taxon>
        <taxon>Lysobacteraceae</taxon>
        <taxon>Luteimonas</taxon>
    </lineage>
</organism>